<gene>
    <name evidence="2" type="ORF">DQ384_38195</name>
</gene>
<evidence type="ECO:0000256" key="1">
    <source>
        <dbReference type="SAM" id="MobiDB-lite"/>
    </source>
</evidence>
<protein>
    <submittedName>
        <fullName evidence="2">Uncharacterized protein</fullName>
    </submittedName>
</protein>
<sequence>MPPTRRGQTRASAPAAEPADLAEPAEPAGLATMAEQPCSEHFPAGFGEGVFSAGCEHGIWYAPQGEPPGDAREDAGGGGRQAPASDGESQ</sequence>
<accession>A0A367EMB5</accession>
<feature type="region of interest" description="Disordered" evidence="1">
    <location>
        <begin position="59"/>
        <end position="90"/>
    </location>
</feature>
<comment type="caution">
    <text evidence="2">The sequence shown here is derived from an EMBL/GenBank/DDBJ whole genome shotgun (WGS) entry which is preliminary data.</text>
</comment>
<name>A0A367EMB5_9ACTN</name>
<dbReference type="OrthoDB" id="10015708at2"/>
<dbReference type="EMBL" id="QOIL01000034">
    <property type="protein sequence ID" value="RCG19113.1"/>
    <property type="molecule type" value="Genomic_DNA"/>
</dbReference>
<evidence type="ECO:0000313" key="3">
    <source>
        <dbReference type="Proteomes" id="UP000253094"/>
    </source>
</evidence>
<proteinExistence type="predicted"/>
<evidence type="ECO:0000313" key="2">
    <source>
        <dbReference type="EMBL" id="RCG19113.1"/>
    </source>
</evidence>
<feature type="region of interest" description="Disordered" evidence="1">
    <location>
        <begin position="1"/>
        <end position="30"/>
    </location>
</feature>
<organism evidence="2 3">
    <name type="scientific">Sphaerisporangium album</name>
    <dbReference type="NCBI Taxonomy" id="509200"/>
    <lineage>
        <taxon>Bacteria</taxon>
        <taxon>Bacillati</taxon>
        <taxon>Actinomycetota</taxon>
        <taxon>Actinomycetes</taxon>
        <taxon>Streptosporangiales</taxon>
        <taxon>Streptosporangiaceae</taxon>
        <taxon>Sphaerisporangium</taxon>
    </lineage>
</organism>
<dbReference type="RefSeq" id="WP_114033768.1">
    <property type="nucleotide sequence ID" value="NZ_QOIL01000034.1"/>
</dbReference>
<dbReference type="AlphaFoldDB" id="A0A367EMB5"/>
<feature type="compositionally biased region" description="Low complexity" evidence="1">
    <location>
        <begin position="11"/>
        <end position="30"/>
    </location>
</feature>
<keyword evidence="3" id="KW-1185">Reference proteome</keyword>
<dbReference type="Proteomes" id="UP000253094">
    <property type="component" value="Unassembled WGS sequence"/>
</dbReference>
<reference evidence="2 3" key="1">
    <citation type="submission" date="2018-06" db="EMBL/GenBank/DDBJ databases">
        <title>Sphaerisporangium craniellae sp. nov., isolated from a marine sponge in the South China Sea.</title>
        <authorList>
            <person name="Li L."/>
        </authorList>
    </citation>
    <scope>NUCLEOTIDE SEQUENCE [LARGE SCALE GENOMIC DNA]</scope>
    <source>
        <strain evidence="2 3">CCTCC AA 208026</strain>
    </source>
</reference>